<keyword evidence="3" id="KW-1185">Reference proteome</keyword>
<sequence length="256" mass="27112">MLPRDRQAAFAAAILDRSIAIPTGLRQPGRFAIYRNNVFAGLIATLTSRFPVTCRLLGTDCFEGCALRFIAAQPPTTPVIHDYGAGFADFVGTLSDLSQLAYLPDVVRLEWARHLALHAADAPVLMPQALVDVAPERVGDLVFEIHPAARLLHSAYPIHTIWQTNTFDIETAAIAADAPGQSVLVSRHDDEVVLLALAPAAAAFAAALFTGASLGAAAGEMSDMAPTLAALLQARAFTGYAFSLDTTQDAPCLSTD</sequence>
<evidence type="ECO:0000259" key="1">
    <source>
        <dbReference type="Pfam" id="PF09836"/>
    </source>
</evidence>
<dbReference type="Proteomes" id="UP001271769">
    <property type="component" value="Unassembled WGS sequence"/>
</dbReference>
<accession>A0ABU5DSX5</accession>
<organism evidence="2 3">
    <name type="scientific">Dongia rigui</name>
    <dbReference type="NCBI Taxonomy" id="940149"/>
    <lineage>
        <taxon>Bacteria</taxon>
        <taxon>Pseudomonadati</taxon>
        <taxon>Pseudomonadota</taxon>
        <taxon>Alphaproteobacteria</taxon>
        <taxon>Rhodospirillales</taxon>
        <taxon>Dongiaceae</taxon>
        <taxon>Dongia</taxon>
    </lineage>
</organism>
<feature type="domain" description="Putative DNA-binding" evidence="1">
    <location>
        <begin position="6"/>
        <end position="91"/>
    </location>
</feature>
<comment type="caution">
    <text evidence="2">The sequence shown here is derived from an EMBL/GenBank/DDBJ whole genome shotgun (WGS) entry which is preliminary data.</text>
</comment>
<proteinExistence type="predicted"/>
<dbReference type="GO" id="GO:0003677">
    <property type="term" value="F:DNA binding"/>
    <property type="evidence" value="ECO:0007669"/>
    <property type="project" value="UniProtKB-KW"/>
</dbReference>
<dbReference type="RefSeq" id="WP_320498705.1">
    <property type="nucleotide sequence ID" value="NZ_JAXCLX010000001.1"/>
</dbReference>
<dbReference type="EMBL" id="JAXCLX010000001">
    <property type="protein sequence ID" value="MDY0870465.1"/>
    <property type="molecule type" value="Genomic_DNA"/>
</dbReference>
<keyword evidence="2" id="KW-0238">DNA-binding</keyword>
<dbReference type="InterPro" id="IPR044922">
    <property type="entry name" value="DUF2063_N_sf"/>
</dbReference>
<protein>
    <submittedName>
        <fullName evidence="2">DNA-binding domain-containing protein</fullName>
    </submittedName>
</protein>
<evidence type="ECO:0000313" key="2">
    <source>
        <dbReference type="EMBL" id="MDY0870465.1"/>
    </source>
</evidence>
<evidence type="ECO:0000313" key="3">
    <source>
        <dbReference type="Proteomes" id="UP001271769"/>
    </source>
</evidence>
<gene>
    <name evidence="2" type="ORF">SMD31_00955</name>
</gene>
<dbReference type="Pfam" id="PF09836">
    <property type="entry name" value="DUF2063"/>
    <property type="match status" value="1"/>
</dbReference>
<reference evidence="2 3" key="1">
    <citation type="journal article" date="2013" name="Antonie Van Leeuwenhoek">
        <title>Dongia rigui sp. nov., isolated from freshwater of a large wetland in Korea.</title>
        <authorList>
            <person name="Baik K.S."/>
            <person name="Hwang Y.M."/>
            <person name="Choi J.S."/>
            <person name="Kwon J."/>
            <person name="Seong C.N."/>
        </authorList>
    </citation>
    <scope>NUCLEOTIDE SEQUENCE [LARGE SCALE GENOMIC DNA]</scope>
    <source>
        <strain evidence="2 3">04SU4-P</strain>
    </source>
</reference>
<dbReference type="Gene3D" id="1.10.150.690">
    <property type="entry name" value="DUF2063"/>
    <property type="match status" value="1"/>
</dbReference>
<dbReference type="InterPro" id="IPR018640">
    <property type="entry name" value="DUF2063"/>
</dbReference>
<name>A0ABU5DSX5_9PROT</name>